<protein>
    <submittedName>
        <fullName evidence="2">Uncharacterized protein</fullName>
    </submittedName>
</protein>
<feature type="region of interest" description="Disordered" evidence="1">
    <location>
        <begin position="208"/>
        <end position="317"/>
    </location>
</feature>
<feature type="region of interest" description="Disordered" evidence="1">
    <location>
        <begin position="1390"/>
        <end position="1483"/>
    </location>
</feature>
<feature type="compositionally biased region" description="Basic residues" evidence="1">
    <location>
        <begin position="277"/>
        <end position="292"/>
    </location>
</feature>
<comment type="caution">
    <text evidence="2">The sequence shown here is derived from an EMBL/GenBank/DDBJ whole genome shotgun (WGS) entry which is preliminary data.</text>
</comment>
<feature type="region of interest" description="Disordered" evidence="1">
    <location>
        <begin position="84"/>
        <end position="127"/>
    </location>
</feature>
<evidence type="ECO:0000313" key="3">
    <source>
        <dbReference type="Proteomes" id="UP000784294"/>
    </source>
</evidence>
<feature type="compositionally biased region" description="Basic residues" evidence="1">
    <location>
        <begin position="249"/>
        <end position="260"/>
    </location>
</feature>
<feature type="compositionally biased region" description="Acidic residues" evidence="1">
    <location>
        <begin position="1125"/>
        <end position="1150"/>
    </location>
</feature>
<feature type="region of interest" description="Disordered" evidence="1">
    <location>
        <begin position="438"/>
        <end position="583"/>
    </location>
</feature>
<feature type="region of interest" description="Disordered" evidence="1">
    <location>
        <begin position="162"/>
        <end position="189"/>
    </location>
</feature>
<organism evidence="2 3">
    <name type="scientific">Protopolystoma xenopodis</name>
    <dbReference type="NCBI Taxonomy" id="117903"/>
    <lineage>
        <taxon>Eukaryota</taxon>
        <taxon>Metazoa</taxon>
        <taxon>Spiralia</taxon>
        <taxon>Lophotrochozoa</taxon>
        <taxon>Platyhelminthes</taxon>
        <taxon>Monogenea</taxon>
        <taxon>Polyopisthocotylea</taxon>
        <taxon>Polystomatidea</taxon>
        <taxon>Polystomatidae</taxon>
        <taxon>Protopolystoma</taxon>
    </lineage>
</organism>
<evidence type="ECO:0000256" key="1">
    <source>
        <dbReference type="SAM" id="MobiDB-lite"/>
    </source>
</evidence>
<feature type="region of interest" description="Disordered" evidence="1">
    <location>
        <begin position="774"/>
        <end position="794"/>
    </location>
</feature>
<feature type="region of interest" description="Disordered" evidence="1">
    <location>
        <begin position="1590"/>
        <end position="1623"/>
    </location>
</feature>
<dbReference type="Proteomes" id="UP000784294">
    <property type="component" value="Unassembled WGS sequence"/>
</dbReference>
<sequence>QHKHQQQQQQQQLWAQIQAAFARPSDSPHQFCSQDQKYPRHQHNNDNNTINNNNNNNNNQQQQQQQAAKASIVEHVGDEALDRRRVRGLSARSDLSRAGKQTSYCGNRGRLLPSEELESEGPVAEGGEADLVDTANCCRVHESDGRRSHRASRVDLCRGPGLQSSRLATGSSPLHSNNLHRSPTCQHDSEFTVSMAPGSLWDSSRESQLMLAPPQPTDASDVYPAPILDGDDPNGTSNPDYAGMFSSHARLHTHLQRHRVPSQTSQLHAGQSDYPRHNQHQPQHQHQHQHQHQRQDQRKQQLYPDSQDEAPGSRGSGFLEAVQSDVCILRRHSDNPCGPLHFNSLRPICGHRDESLAPHIHYLHGEDKGQMRPISVLYQSQSSDGQQQPRPADFCRQYQQTISLEPSLRGRSASSHWPCRQPFGKAVLSPGNRELGCLVPAPSDAQSSRDRGGLGHVQPVEEVGNLRSATAHLPSRRGGQRRPDSASPLYPRAGAGSPGSPNSPTSARGPVSAEAGRRLRRHGSLYASRLGRDVWPEPRRSGPPTGGGDGQSASPPDSSRHGLVGPTQAAGPARSGQPPSHWLAQPGLTAWRYSHHLKPLDANWMMHRHSQSLEAVGAAGFSACAQAAPPSHAPQPAQPAPPMTSLAARVRVPFGRHSVEEEANALGSGASAVSWTECRQPRAGASLVLRRGGRPLESVEIGPESEQTSSQPASQSPASRRNSPSFLTKAWCANSGRLTNFSRLLTSASSLERGQPLLMEPDPPSLQAWPCPRPSRPAAMSTHQHHLQTRGHVARHQPLRPPSNRHFAHGVSPHRPAHLAAPSNLVLLGAPQPVRNTPAALLEPIQGLAFAASNRRAASFGPTGPLFPLGRSVPESPRCTDAASVVCPTPVQQSRKVHSFDFEQTTRGLPLGLARINNPRYSPASLTLNCSTSSPYGLYLSGGGSSCKASFDAGSAALPAAGVSEATQECGGEAIGVLGDVESPLIVCRFGGSCDSAVSSVAGLSDMMLLGNKNLIIPPDVILSPASRRVSAVGDDLDAPAVQADLVRGLSLRSLARQECIYDDDDLPPRRSAAAFDEETRSSPAPEDDDKQTVSLKQSDLGFEMLRHEAAATTAASAAGAGANDDGEDDDADDDDDDDEEEEEEEEDVPEAPVSSYYHRRIESRGNTGRYEAERLKVEGSAQQRGLSVTHACMSHTGFHETPGPTGLGDGEAGLRLETSETDESLLETHLLPGGLTCTDWRLVEEKGSPRDVAESVDVSAGRREPCQSVAGSSVSEARYRGNIRLAGASVEMTSSGLSGRRLPADASSGLPPRSPHQPWLGGVFNFSDESTSVAMAPDETLASRRWDRHIGGDDRVEMTTMTAEAANRPPAKQVKTSREARRGIFLVLQQRRNQRLPSHEDTSQDSLETLEPEASGGIVGMRLRRETVAATTTSQTTSSFDSATTTTGPDYNCPHQLNEVISSRGSTSRSRSSDEQISSPSLGATVPFVGLRVNEMHPIKRLSARQWRSHGCDSSVGVSSADRFDGSRPTVIISAEKRSDNNNSLLHRAHSKPISGAMDAMWRHGQKFRSMSQSRLEELEPGNIGPCLSADTTRPDAQQPQTLSAGHPVSTRPANPLGDRSSQLGSQAITAAKCLMKKTAAKILPTRESNQSGFAVTGPPNVWTFRAETNEAHDPVPPGGSGSFVTETLADLRPPVRPKGKKHKFKRDYSIDEYSNALFNAFLQNDPHLDKTVMQAETKRRLRSQRAQMASATLADKQSPHDSLEAGNTRISNNSADKGEAQSDSRKVEAEKRSFSLDPPLKEGLRAKIRLTKSGFDASPLPTRPRAPFRAASTRGLGPFLKRS</sequence>
<dbReference type="EMBL" id="CAAALY010001090">
    <property type="protein sequence ID" value="VEL07140.1"/>
    <property type="molecule type" value="Genomic_DNA"/>
</dbReference>
<feature type="compositionally biased region" description="Low complexity" evidence="1">
    <location>
        <begin position="1463"/>
        <end position="1482"/>
    </location>
</feature>
<feature type="compositionally biased region" description="Low complexity" evidence="1">
    <location>
        <begin position="1"/>
        <end position="22"/>
    </location>
</feature>
<feature type="compositionally biased region" description="Basic residues" evidence="1">
    <location>
        <begin position="783"/>
        <end position="794"/>
    </location>
</feature>
<feature type="compositionally biased region" description="Polar residues" evidence="1">
    <location>
        <begin position="27"/>
        <end position="36"/>
    </location>
</feature>
<name>A0A3S5BKS1_9PLAT</name>
<reference evidence="2" key="1">
    <citation type="submission" date="2018-11" db="EMBL/GenBank/DDBJ databases">
        <authorList>
            <consortium name="Pathogen Informatics"/>
        </authorList>
    </citation>
    <scope>NUCLEOTIDE SEQUENCE</scope>
</reference>
<gene>
    <name evidence="2" type="ORF">PXEA_LOCUS580</name>
</gene>
<feature type="region of interest" description="Disordered" evidence="1">
    <location>
        <begin position="1112"/>
        <end position="1163"/>
    </location>
</feature>
<feature type="region of interest" description="Disordered" evidence="1">
    <location>
        <begin position="1739"/>
        <end position="1845"/>
    </location>
</feature>
<feature type="compositionally biased region" description="Basic and acidic residues" evidence="1">
    <location>
        <begin position="1778"/>
        <end position="1807"/>
    </location>
</feature>
<feature type="non-terminal residue" evidence="2">
    <location>
        <position position="1"/>
    </location>
</feature>
<feature type="region of interest" description="Disordered" evidence="1">
    <location>
        <begin position="1296"/>
        <end position="1317"/>
    </location>
</feature>
<feature type="region of interest" description="Disordered" evidence="1">
    <location>
        <begin position="1063"/>
        <end position="1094"/>
    </location>
</feature>
<evidence type="ECO:0000313" key="2">
    <source>
        <dbReference type="EMBL" id="VEL07140.1"/>
    </source>
</evidence>
<feature type="compositionally biased region" description="Polar residues" evidence="1">
    <location>
        <begin position="162"/>
        <end position="186"/>
    </location>
</feature>
<feature type="compositionally biased region" description="Low complexity" evidence="1">
    <location>
        <begin position="1429"/>
        <end position="1448"/>
    </location>
</feature>
<feature type="compositionally biased region" description="Polar residues" evidence="1">
    <location>
        <begin position="1591"/>
        <end position="1605"/>
    </location>
</feature>
<feature type="region of interest" description="Disordered" evidence="1">
    <location>
        <begin position="1"/>
        <end position="72"/>
    </location>
</feature>
<feature type="compositionally biased region" description="Low complexity" evidence="1">
    <location>
        <begin position="1112"/>
        <end position="1124"/>
    </location>
</feature>
<feature type="region of interest" description="Disordered" evidence="1">
    <location>
        <begin position="698"/>
        <end position="723"/>
    </location>
</feature>
<feature type="compositionally biased region" description="Low complexity" evidence="1">
    <location>
        <begin position="704"/>
        <end position="719"/>
    </location>
</feature>
<dbReference type="OrthoDB" id="6247020at2759"/>
<accession>A0A3S5BKS1</accession>
<feature type="compositionally biased region" description="Basic and acidic residues" evidence="1">
    <location>
        <begin position="530"/>
        <end position="540"/>
    </location>
</feature>
<keyword evidence="3" id="KW-1185">Reference proteome</keyword>
<feature type="compositionally biased region" description="Low complexity" evidence="1">
    <location>
        <begin position="45"/>
        <end position="66"/>
    </location>
</feature>
<proteinExistence type="predicted"/>